<feature type="domain" description="N-acetyltransferase" evidence="1">
    <location>
        <begin position="54"/>
        <end position="165"/>
    </location>
</feature>
<dbReference type="AlphaFoldDB" id="A0A3A8ACZ9"/>
<dbReference type="OrthoDB" id="5295305at2"/>
<dbReference type="GO" id="GO:0008999">
    <property type="term" value="F:protein-N-terminal-alanine acetyltransferase activity"/>
    <property type="evidence" value="ECO:0007669"/>
    <property type="project" value="TreeGrafter"/>
</dbReference>
<keyword evidence="2" id="KW-0808">Transferase</keyword>
<comment type="caution">
    <text evidence="2">The sequence shown here is derived from an EMBL/GenBank/DDBJ whole genome shotgun (WGS) entry which is preliminary data.</text>
</comment>
<dbReference type="InterPro" id="IPR051908">
    <property type="entry name" value="Ribosomal_N-acetyltransferase"/>
</dbReference>
<dbReference type="PANTHER" id="PTHR43441">
    <property type="entry name" value="RIBOSOMAL-PROTEIN-SERINE ACETYLTRANSFERASE"/>
    <property type="match status" value="1"/>
</dbReference>
<sequence length="231" mass="26442">MITDLTDWTPRERPTNRPMAGRHVEIVAFDRAAHQDRLWTAFGGMTTNDLLYHFGWPRMESAADLGATIQALNDHGGFVTCVFTQRQTQDVMGMASYMRIDEKNGVCEVGAVAHGTPMARSPAATEAHYLMARRVFDDLGYRRYEWKLNNANAASHRAARRFGFTFEGVFRQHEVKPYGNRDTAWYSMLDREWPAAKQAMERWLDPANFDADGGQKRRLEEIRSDIHAQQA</sequence>
<dbReference type="Gene3D" id="3.40.630.30">
    <property type="match status" value="1"/>
</dbReference>
<dbReference type="PANTHER" id="PTHR43441:SF2">
    <property type="entry name" value="FAMILY ACETYLTRANSFERASE, PUTATIVE (AFU_ORTHOLOGUE AFUA_7G00850)-RELATED"/>
    <property type="match status" value="1"/>
</dbReference>
<accession>A0A3A8ACZ9</accession>
<evidence type="ECO:0000313" key="3">
    <source>
        <dbReference type="Proteomes" id="UP000246132"/>
    </source>
</evidence>
<dbReference type="EMBL" id="QFWV02000004">
    <property type="protein sequence ID" value="RKF07796.1"/>
    <property type="molecule type" value="Genomic_DNA"/>
</dbReference>
<dbReference type="Pfam" id="PF13302">
    <property type="entry name" value="Acetyltransf_3"/>
    <property type="match status" value="1"/>
</dbReference>
<evidence type="ECO:0000259" key="1">
    <source>
        <dbReference type="Pfam" id="PF13302"/>
    </source>
</evidence>
<protein>
    <submittedName>
        <fullName evidence="2">N-acetyltransferase</fullName>
    </submittedName>
</protein>
<dbReference type="GO" id="GO:1990189">
    <property type="term" value="F:protein N-terminal-serine acetyltransferase activity"/>
    <property type="evidence" value="ECO:0007669"/>
    <property type="project" value="TreeGrafter"/>
</dbReference>
<evidence type="ECO:0000313" key="2">
    <source>
        <dbReference type="EMBL" id="RKF07796.1"/>
    </source>
</evidence>
<dbReference type="InterPro" id="IPR000182">
    <property type="entry name" value="GNAT_dom"/>
</dbReference>
<name>A0A3A8ACZ9_9HYPH</name>
<reference evidence="2 3" key="1">
    <citation type="journal article" date="2018" name="Int. J. Syst. Bacteriol.">
        <title>Oceaniradius stylonemae gen. nov., sp. nov., isolated from a red alga, Stylonema cornu-cervi.</title>
        <authorList>
            <person name="Jeong S."/>
        </authorList>
    </citation>
    <scope>NUCLEOTIDE SEQUENCE [LARGE SCALE GENOMIC DNA]</scope>
    <source>
        <strain evidence="2 3">StC1</strain>
    </source>
</reference>
<keyword evidence="3" id="KW-1185">Reference proteome</keyword>
<proteinExistence type="predicted"/>
<gene>
    <name evidence="2" type="ORF">DEM25_008645</name>
</gene>
<dbReference type="InterPro" id="IPR016181">
    <property type="entry name" value="Acyl_CoA_acyltransferase"/>
</dbReference>
<dbReference type="Proteomes" id="UP000246132">
    <property type="component" value="Unassembled WGS sequence"/>
</dbReference>
<dbReference type="GO" id="GO:0005737">
    <property type="term" value="C:cytoplasm"/>
    <property type="evidence" value="ECO:0007669"/>
    <property type="project" value="TreeGrafter"/>
</dbReference>
<organism evidence="2 3">
    <name type="scientific">Oceaniradius stylonematis</name>
    <dbReference type="NCBI Taxonomy" id="2184161"/>
    <lineage>
        <taxon>Bacteria</taxon>
        <taxon>Pseudomonadati</taxon>
        <taxon>Pseudomonadota</taxon>
        <taxon>Alphaproteobacteria</taxon>
        <taxon>Hyphomicrobiales</taxon>
        <taxon>Ahrensiaceae</taxon>
        <taxon>Oceaniradius</taxon>
    </lineage>
</organism>
<dbReference type="SUPFAM" id="SSF55729">
    <property type="entry name" value="Acyl-CoA N-acyltransferases (Nat)"/>
    <property type="match status" value="1"/>
</dbReference>